<comment type="caution">
    <text evidence="1">The sequence shown here is derived from an EMBL/GenBank/DDBJ whole genome shotgun (WGS) entry which is preliminary data.</text>
</comment>
<dbReference type="SUPFAM" id="SSF53795">
    <property type="entry name" value="PEP carboxykinase-like"/>
    <property type="match status" value="1"/>
</dbReference>
<dbReference type="EMBL" id="JABULH010000016">
    <property type="protein sequence ID" value="NTS66783.1"/>
    <property type="molecule type" value="Genomic_DNA"/>
</dbReference>
<keyword evidence="2" id="KW-1185">Reference proteome</keyword>
<dbReference type="InterPro" id="IPR027417">
    <property type="entry name" value="P-loop_NTPase"/>
</dbReference>
<organism evidence="1 2">
    <name type="scientific">Sphingomonas hominis</name>
    <dbReference type="NCBI Taxonomy" id="2741495"/>
    <lineage>
        <taxon>Bacteria</taxon>
        <taxon>Pseudomonadati</taxon>
        <taxon>Pseudomonadota</taxon>
        <taxon>Alphaproteobacteria</taxon>
        <taxon>Sphingomonadales</taxon>
        <taxon>Sphingomonadaceae</taxon>
        <taxon>Sphingomonas</taxon>
    </lineage>
</organism>
<gene>
    <name evidence="1" type="ORF">HRV97_16710</name>
</gene>
<evidence type="ECO:0000313" key="2">
    <source>
        <dbReference type="Proteomes" id="UP000621447"/>
    </source>
</evidence>
<sequence>MSPRFRHYRAFGLGWQSELPLPELRDADASGNARDVVVEIGPAPAPDIATVVTGVRAAHDTFWMEVPGVARYLVTGGTRIVVEPIGDAAEGDVRAFLLGSAVGALLHQRGVLPLHASAVEIGGRAVAFVAPSGGGKSTIAMHLHHLGQRVIADDLCAVELADGRARLWPGLRNLKLWRASLGAIDRAPDGFEPVLQTMDKYRVPIDALADDRAFDLAAVIRLDWGDASALTPLNGAEGVGVLVANTFRGQLVGPMARGPEHWRQCVELFAGSDVLGLTRPRALDRLEEASALVTARFAGADAS</sequence>
<evidence type="ECO:0000313" key="1">
    <source>
        <dbReference type="EMBL" id="NTS66783.1"/>
    </source>
</evidence>
<dbReference type="Gene3D" id="3.40.50.300">
    <property type="entry name" value="P-loop containing nucleotide triphosphate hydrolases"/>
    <property type="match status" value="1"/>
</dbReference>
<accession>A0ABX2JJH0</accession>
<proteinExistence type="predicted"/>
<reference evidence="1 2" key="1">
    <citation type="submission" date="2020-06" db="EMBL/GenBank/DDBJ databases">
        <title>Sphingomonas hominis sp. nov., a member of the Sphingomonas, isolated from the hair of a 22-year-old girl.</title>
        <authorList>
            <person name="Zhang D.-F."/>
            <person name="Cui X.-W."/>
        </authorList>
    </citation>
    <scope>NUCLEOTIDE SEQUENCE [LARGE SCALE GENOMIC DNA]</scope>
    <source>
        <strain evidence="1 2">HHU CXW</strain>
    </source>
</reference>
<name>A0ABX2JJH0_9SPHN</name>
<dbReference type="RefSeq" id="WP_174195262.1">
    <property type="nucleotide sequence ID" value="NZ_JABULH010000016.1"/>
</dbReference>
<dbReference type="Proteomes" id="UP000621447">
    <property type="component" value="Unassembled WGS sequence"/>
</dbReference>
<protein>
    <recommendedName>
        <fullName evidence="3">Serine kinase</fullName>
    </recommendedName>
</protein>
<evidence type="ECO:0008006" key="3">
    <source>
        <dbReference type="Google" id="ProtNLM"/>
    </source>
</evidence>